<proteinExistence type="inferred from homology"/>
<reference evidence="10" key="1">
    <citation type="submission" date="2015-04" db="UniProtKB">
        <authorList>
            <consortium name="EnsemblPlants"/>
        </authorList>
    </citation>
    <scope>IDENTIFICATION</scope>
</reference>
<comment type="similarity">
    <text evidence="2">Belongs to the NEMP family.</text>
</comment>
<dbReference type="InterPro" id="IPR019358">
    <property type="entry name" value="NEMP_fam"/>
</dbReference>
<dbReference type="Gene3D" id="1.20.1110.10">
    <property type="entry name" value="Calcium-transporting ATPase, transmembrane domain"/>
    <property type="match status" value="1"/>
</dbReference>
<feature type="compositionally biased region" description="Low complexity" evidence="8">
    <location>
        <begin position="172"/>
        <end position="190"/>
    </location>
</feature>
<feature type="compositionally biased region" description="Basic residues" evidence="8">
    <location>
        <begin position="89"/>
        <end position="99"/>
    </location>
</feature>
<feature type="compositionally biased region" description="Pro residues" evidence="8">
    <location>
        <begin position="65"/>
        <end position="75"/>
    </location>
</feature>
<dbReference type="SMART" id="SM00831">
    <property type="entry name" value="Cation_ATPase_N"/>
    <property type="match status" value="1"/>
</dbReference>
<dbReference type="EnsemblPlants" id="OGLUM02G13880.1">
    <property type="protein sequence ID" value="OGLUM02G13880.1"/>
    <property type="gene ID" value="OGLUM02G13880"/>
</dbReference>
<dbReference type="Proteomes" id="UP000026961">
    <property type="component" value="Chromosome 2"/>
</dbReference>
<evidence type="ECO:0000256" key="3">
    <source>
        <dbReference type="ARBA" id="ARBA00022692"/>
    </source>
</evidence>
<feature type="region of interest" description="Disordered" evidence="8">
    <location>
        <begin position="162"/>
        <end position="190"/>
    </location>
</feature>
<dbReference type="GO" id="GO:0005637">
    <property type="term" value="C:nuclear inner membrane"/>
    <property type="evidence" value="ECO:0007669"/>
    <property type="project" value="UniProtKB-SubCell"/>
</dbReference>
<dbReference type="Pfam" id="PF00690">
    <property type="entry name" value="Cation_ATPase_N"/>
    <property type="match status" value="1"/>
</dbReference>
<keyword evidence="4" id="KW-0732">Signal</keyword>
<keyword evidence="6" id="KW-0472">Membrane</keyword>
<evidence type="ECO:0000256" key="7">
    <source>
        <dbReference type="ARBA" id="ARBA00023242"/>
    </source>
</evidence>
<name>A0A0D9YR43_9ORYZ</name>
<keyword evidence="7" id="KW-0539">Nucleus</keyword>
<protein>
    <recommendedName>
        <fullName evidence="9">Cation-transporting P-type ATPase N-terminal domain-containing protein</fullName>
    </recommendedName>
</protein>
<feature type="domain" description="Cation-transporting P-type ATPase N-terminal" evidence="9">
    <location>
        <begin position="254"/>
        <end position="318"/>
    </location>
</feature>
<dbReference type="InterPro" id="IPR023298">
    <property type="entry name" value="ATPase_P-typ_TM_dom_sf"/>
</dbReference>
<dbReference type="STRING" id="40148.A0A0D9YR43"/>
<evidence type="ECO:0000256" key="8">
    <source>
        <dbReference type="SAM" id="MobiDB-lite"/>
    </source>
</evidence>
<organism evidence="10">
    <name type="scientific">Oryza glumipatula</name>
    <dbReference type="NCBI Taxonomy" id="40148"/>
    <lineage>
        <taxon>Eukaryota</taxon>
        <taxon>Viridiplantae</taxon>
        <taxon>Streptophyta</taxon>
        <taxon>Embryophyta</taxon>
        <taxon>Tracheophyta</taxon>
        <taxon>Spermatophyta</taxon>
        <taxon>Magnoliopsida</taxon>
        <taxon>Liliopsida</taxon>
        <taxon>Poales</taxon>
        <taxon>Poaceae</taxon>
        <taxon>BOP clade</taxon>
        <taxon>Oryzoideae</taxon>
        <taxon>Oryzeae</taxon>
        <taxon>Oryzinae</taxon>
        <taxon>Oryza</taxon>
    </lineage>
</organism>
<dbReference type="SUPFAM" id="SSF81665">
    <property type="entry name" value="Calcium ATPase, transmembrane domain M"/>
    <property type="match status" value="1"/>
</dbReference>
<comment type="subcellular location">
    <subcellularLocation>
        <location evidence="1">Nucleus inner membrane</location>
        <topology evidence="1">Multi-pass membrane protein</topology>
        <orientation evidence="1">Nucleoplasmic side</orientation>
    </subcellularLocation>
</comment>
<dbReference type="AlphaFoldDB" id="A0A0D9YR43"/>
<keyword evidence="5" id="KW-1133">Transmembrane helix</keyword>
<evidence type="ECO:0000259" key="9">
    <source>
        <dbReference type="SMART" id="SM00831"/>
    </source>
</evidence>
<evidence type="ECO:0000256" key="5">
    <source>
        <dbReference type="ARBA" id="ARBA00022989"/>
    </source>
</evidence>
<evidence type="ECO:0000256" key="4">
    <source>
        <dbReference type="ARBA" id="ARBA00022729"/>
    </source>
</evidence>
<evidence type="ECO:0000256" key="6">
    <source>
        <dbReference type="ARBA" id="ARBA00023136"/>
    </source>
</evidence>
<dbReference type="eggNOG" id="KOG0205">
    <property type="taxonomic scope" value="Eukaryota"/>
</dbReference>
<evidence type="ECO:0000256" key="1">
    <source>
        <dbReference type="ARBA" id="ARBA00004575"/>
    </source>
</evidence>
<accession>A0A0D9YR43</accession>
<feature type="compositionally biased region" description="Basic and acidic residues" evidence="8">
    <location>
        <begin position="206"/>
        <end position="215"/>
    </location>
</feature>
<reference evidence="10" key="2">
    <citation type="submission" date="2018-05" db="EMBL/GenBank/DDBJ databases">
        <title>OgluRS3 (Oryza glumaepatula Reference Sequence Version 3).</title>
        <authorList>
            <person name="Zhang J."/>
            <person name="Kudrna D."/>
            <person name="Lee S."/>
            <person name="Talag J."/>
            <person name="Welchert J."/>
            <person name="Wing R.A."/>
        </authorList>
    </citation>
    <scope>NUCLEOTIDE SEQUENCE [LARGE SCALE GENOMIC DNA]</scope>
</reference>
<feature type="region of interest" description="Disordered" evidence="8">
    <location>
        <begin position="57"/>
        <end position="132"/>
    </location>
</feature>
<keyword evidence="3" id="KW-0812">Transmembrane</keyword>
<dbReference type="InterPro" id="IPR004014">
    <property type="entry name" value="ATPase_P-typ_cation-transptr_N"/>
</dbReference>
<dbReference type="HOGENOM" id="CLU_035767_0_0_1"/>
<sequence length="663" mass="71551">MERSSIIELKMQMDMFKIKGSYFNRSCIFSLRGRKGRARRGATSGFRYTMYGVRGGLFAKKPSGSRPPPPASPPRPRSRLAHSLSCLASRRRRRRRRRLAPPPPPPRTAAERRRRPSSLSLNHPPPPPPVHSPLTLAAVARLPSSATVVAVAAERRHFRLRLAPPRPHLPRPRAAASTSTDAAVVSPSPSAFTSAFPSLRRLSAERGLRGEHGESEEANTPLHPRRRRCRRRRRLPIAVPPPALPGRLRLALPLLSSLSIAVSGWLTSANAEQCLNLFGPNKLKEKKESKFLRFLGFMSNPLSWVMEAAAIMAISLANGVLPGWQDFVGIITLLIMNSTISFIEENNAGNAAATLMGRLAPRAKVCSCDDCVFGHRIELSLSSLPPLSTMTRGRIGHNREAKGLRSSFPLSLPREKITGSIGDSNGRSTLVAVPRPAASAARSGREAGGWRRPSPIPKALPSGHLVRVAGFLTMLRGRDGSSGWSDVMGNKGGGQHQVGQEGIEMLSLGSFKTGAILLGMKLLPMGRKSLFYLTIYGSVVGVGSYAVHYFSTLVASILENFGLSEEMHNPETSRNDLRGEVGVHPQEDDMRVAAAGAKAKKEAEAGGNVSGKQSTAGEGRGAVVLLHPVRASELGSTTMSTVAHTSIDINLISKATMRSVEND</sequence>
<dbReference type="PANTHER" id="PTHR42861">
    <property type="entry name" value="CALCIUM-TRANSPORTING ATPASE"/>
    <property type="match status" value="1"/>
</dbReference>
<keyword evidence="11" id="KW-1185">Reference proteome</keyword>
<dbReference type="Pfam" id="PF10225">
    <property type="entry name" value="NEMP"/>
    <property type="match status" value="1"/>
</dbReference>
<evidence type="ECO:0000313" key="11">
    <source>
        <dbReference type="Proteomes" id="UP000026961"/>
    </source>
</evidence>
<feature type="region of interest" description="Disordered" evidence="8">
    <location>
        <begin position="206"/>
        <end position="229"/>
    </location>
</feature>
<dbReference type="Gramene" id="OGLUM02G13880.1">
    <property type="protein sequence ID" value="OGLUM02G13880.1"/>
    <property type="gene ID" value="OGLUM02G13880"/>
</dbReference>
<evidence type="ECO:0000313" key="10">
    <source>
        <dbReference type="EnsemblPlants" id="OGLUM02G13880.1"/>
    </source>
</evidence>
<evidence type="ECO:0000256" key="2">
    <source>
        <dbReference type="ARBA" id="ARBA00005748"/>
    </source>
</evidence>